<dbReference type="Proteomes" id="UP000240883">
    <property type="component" value="Unassembled WGS sequence"/>
</dbReference>
<dbReference type="AlphaFoldDB" id="A0A2T2NUJ9"/>
<gene>
    <name evidence="7" type="ORF">BS50DRAFT_572270</name>
</gene>
<dbReference type="InterPro" id="IPR038213">
    <property type="entry name" value="IFI6/IFI27-like_sf"/>
</dbReference>
<reference evidence="7 8" key="1">
    <citation type="journal article" date="2018" name="Front. Microbiol.">
        <title>Genome-Wide Analysis of Corynespora cassiicola Leaf Fall Disease Putative Effectors.</title>
        <authorList>
            <person name="Lopez D."/>
            <person name="Ribeiro S."/>
            <person name="Label P."/>
            <person name="Fumanal B."/>
            <person name="Venisse J.S."/>
            <person name="Kohler A."/>
            <person name="de Oliveira R.R."/>
            <person name="Labutti K."/>
            <person name="Lipzen A."/>
            <person name="Lail K."/>
            <person name="Bauer D."/>
            <person name="Ohm R.A."/>
            <person name="Barry K.W."/>
            <person name="Spatafora J."/>
            <person name="Grigoriev I.V."/>
            <person name="Martin F.M."/>
            <person name="Pujade-Renaud V."/>
        </authorList>
    </citation>
    <scope>NUCLEOTIDE SEQUENCE [LARGE SCALE GENOMIC DNA]</scope>
    <source>
        <strain evidence="7 8">Philippines</strain>
    </source>
</reference>
<accession>A0A2T2NUJ9</accession>
<sequence>MSFRNAPKKLVGPYIQAARKQAEAAAATSHQQPDVIDQEASKSTERADTENEKRVDAFSHDVCKSISSASVKSLEHKETLNQKVVGAVGSTAIQAKEWVTEHPYQTVGIAVGVAAVPISIACTPLALATAGFGAAGVQGGSIAATVQAGIGNVAAGSVFATLQSAGASGAGLAVVNGVTGGVTAASAVGANALGYLWGRKGRHEPKEKEE</sequence>
<evidence type="ECO:0008006" key="9">
    <source>
        <dbReference type="Google" id="ProtNLM"/>
    </source>
</evidence>
<protein>
    <recommendedName>
        <fullName evidence="9">Interferon-induced 6-16</fullName>
    </recommendedName>
</protein>
<evidence type="ECO:0000313" key="7">
    <source>
        <dbReference type="EMBL" id="PSN69097.1"/>
    </source>
</evidence>
<evidence type="ECO:0000256" key="6">
    <source>
        <dbReference type="SAM" id="MobiDB-lite"/>
    </source>
</evidence>
<feature type="region of interest" description="Disordered" evidence="6">
    <location>
        <begin position="22"/>
        <end position="53"/>
    </location>
</feature>
<dbReference type="PANTHER" id="PTHR16932">
    <property type="entry name" value="INTERFERON ALPHA-INDUCIBLE PROTEIN 27"/>
    <property type="match status" value="1"/>
</dbReference>
<organism evidence="7 8">
    <name type="scientific">Corynespora cassiicola Philippines</name>
    <dbReference type="NCBI Taxonomy" id="1448308"/>
    <lineage>
        <taxon>Eukaryota</taxon>
        <taxon>Fungi</taxon>
        <taxon>Dikarya</taxon>
        <taxon>Ascomycota</taxon>
        <taxon>Pezizomycotina</taxon>
        <taxon>Dothideomycetes</taxon>
        <taxon>Pleosporomycetidae</taxon>
        <taxon>Pleosporales</taxon>
        <taxon>Corynesporascaceae</taxon>
        <taxon>Corynespora</taxon>
    </lineage>
</organism>
<dbReference type="EMBL" id="KZ678133">
    <property type="protein sequence ID" value="PSN69097.1"/>
    <property type="molecule type" value="Genomic_DNA"/>
</dbReference>
<dbReference type="Pfam" id="PF06140">
    <property type="entry name" value="Ifi-6-16"/>
    <property type="match status" value="1"/>
</dbReference>
<keyword evidence="8" id="KW-1185">Reference proteome</keyword>
<dbReference type="GO" id="GO:0016020">
    <property type="term" value="C:membrane"/>
    <property type="evidence" value="ECO:0007669"/>
    <property type="project" value="UniProtKB-SubCell"/>
</dbReference>
<evidence type="ECO:0000256" key="1">
    <source>
        <dbReference type="ARBA" id="ARBA00004141"/>
    </source>
</evidence>
<dbReference type="Gene3D" id="6.10.110.10">
    <property type="match status" value="1"/>
</dbReference>
<keyword evidence="5" id="KW-0472">Membrane</keyword>
<dbReference type="PANTHER" id="PTHR16932:SF18">
    <property type="entry name" value="INTERFERON, ALPHA-INDUCIBLE PROTEIN 27-LIKE 2"/>
    <property type="match status" value="1"/>
</dbReference>
<evidence type="ECO:0000256" key="5">
    <source>
        <dbReference type="ARBA" id="ARBA00023136"/>
    </source>
</evidence>
<evidence type="ECO:0000256" key="2">
    <source>
        <dbReference type="ARBA" id="ARBA00007262"/>
    </source>
</evidence>
<comment type="similarity">
    <text evidence="2">Belongs to the IFI6/IFI27 family.</text>
</comment>
<dbReference type="OrthoDB" id="3794528at2759"/>
<keyword evidence="3" id="KW-0812">Transmembrane</keyword>
<evidence type="ECO:0000256" key="4">
    <source>
        <dbReference type="ARBA" id="ARBA00022989"/>
    </source>
</evidence>
<keyword evidence="4" id="KW-1133">Transmembrane helix</keyword>
<feature type="compositionally biased region" description="Basic and acidic residues" evidence="6">
    <location>
        <begin position="39"/>
        <end position="53"/>
    </location>
</feature>
<evidence type="ECO:0000256" key="3">
    <source>
        <dbReference type="ARBA" id="ARBA00022692"/>
    </source>
</evidence>
<comment type="subcellular location">
    <subcellularLocation>
        <location evidence="1">Membrane</location>
        <topology evidence="1">Multi-pass membrane protein</topology>
    </subcellularLocation>
</comment>
<dbReference type="InterPro" id="IPR009311">
    <property type="entry name" value="IFI6/IFI27-like"/>
</dbReference>
<proteinExistence type="inferred from homology"/>
<name>A0A2T2NUJ9_CORCC</name>
<evidence type="ECO:0000313" key="8">
    <source>
        <dbReference type="Proteomes" id="UP000240883"/>
    </source>
</evidence>